<evidence type="ECO:0000256" key="1">
    <source>
        <dbReference type="SAM" id="SignalP"/>
    </source>
</evidence>
<comment type="caution">
    <text evidence="2">The sequence shown here is derived from an EMBL/GenBank/DDBJ whole genome shotgun (WGS) entry which is preliminary data.</text>
</comment>
<reference evidence="2 3" key="2">
    <citation type="submission" date="2018-01" db="EMBL/GenBank/DDBJ databases">
        <title>Genomic study of Klebsiella pneumoniae.</title>
        <authorList>
            <person name="Yang Y."/>
            <person name="Bicalho R."/>
        </authorList>
    </citation>
    <scope>NUCLEOTIDE SEQUENCE [LARGE SCALE GENOMIC DNA]</scope>
    <source>
        <strain evidence="2 3">A10</strain>
    </source>
</reference>
<accession>A0A2J5Q2A2</accession>
<feature type="chain" id="PRO_5035321138" description="Lipoprotein" evidence="1">
    <location>
        <begin position="21"/>
        <end position="201"/>
    </location>
</feature>
<sequence>MKFVKIMIIVSAFYATFTQAAGEPPAPYKLRWEMSYDEARNTPLYSLEVSDINYAGKDPDLIISTLSPQEVGELQYKEMTLYFDKKKGLKSIFMGAVVDSGERAYKIDDGKEALALYNQEIKVLDREYGPAVTKEEFMADNNKFYHSLSACIEKQQEWYNKRLDPNKVTHCSKWQRSYKKGRVTVLLYIEPRQVSKQYIYK</sequence>
<accession>A0A384IYG9</accession>
<dbReference type="RefSeq" id="WP_032693005.1">
    <property type="nucleotide sequence ID" value="NZ_BQUL01000014.1"/>
</dbReference>
<dbReference type="Proteomes" id="UP000234667">
    <property type="component" value="Unassembled WGS sequence"/>
</dbReference>
<dbReference type="AlphaFoldDB" id="A0A2J5Q2A2"/>
<keyword evidence="1" id="KW-0732">Signal</keyword>
<organism evidence="2 3">
    <name type="scientific">Klebsiella michiganensis</name>
    <dbReference type="NCBI Taxonomy" id="1134687"/>
    <lineage>
        <taxon>Bacteria</taxon>
        <taxon>Pseudomonadati</taxon>
        <taxon>Pseudomonadota</taxon>
        <taxon>Gammaproteobacteria</taxon>
        <taxon>Enterobacterales</taxon>
        <taxon>Enterobacteriaceae</taxon>
        <taxon>Klebsiella/Raoultella group</taxon>
        <taxon>Klebsiella</taxon>
    </lineage>
</organism>
<protein>
    <recommendedName>
        <fullName evidence="4">Lipoprotein</fullName>
    </recommendedName>
</protein>
<proteinExistence type="predicted"/>
<dbReference type="EMBL" id="PIDR01000164">
    <property type="protein sequence ID" value="PLO72413.1"/>
    <property type="molecule type" value="Genomic_DNA"/>
</dbReference>
<reference evidence="2 3" key="1">
    <citation type="submission" date="2017-11" db="EMBL/GenBank/DDBJ databases">
        <authorList>
            <person name="Han C.G."/>
        </authorList>
    </citation>
    <scope>NUCLEOTIDE SEQUENCE [LARGE SCALE GENOMIC DNA]</scope>
    <source>
        <strain evidence="2 3">A10</strain>
    </source>
</reference>
<gene>
    <name evidence="2" type="ORF">CWN49_07910</name>
</gene>
<evidence type="ECO:0000313" key="2">
    <source>
        <dbReference type="EMBL" id="PLO72413.1"/>
    </source>
</evidence>
<evidence type="ECO:0000313" key="3">
    <source>
        <dbReference type="Proteomes" id="UP000234667"/>
    </source>
</evidence>
<feature type="signal peptide" evidence="1">
    <location>
        <begin position="1"/>
        <end position="20"/>
    </location>
</feature>
<name>A0A2J5Q2A2_9ENTR</name>
<evidence type="ECO:0008006" key="4">
    <source>
        <dbReference type="Google" id="ProtNLM"/>
    </source>
</evidence>